<proteinExistence type="predicted"/>
<name>A0A563VY22_9CYAN</name>
<dbReference type="RefSeq" id="WP_144875166.1">
    <property type="nucleotide sequence ID" value="NZ_LR214170.1"/>
</dbReference>
<evidence type="ECO:0000313" key="1">
    <source>
        <dbReference type="EMBL" id="VEP16321.1"/>
    </source>
</evidence>
<dbReference type="OrthoDB" id="493944at2"/>
<organism evidence="1 2">
    <name type="scientific">Hyella patelloides LEGE 07179</name>
    <dbReference type="NCBI Taxonomy" id="945734"/>
    <lineage>
        <taxon>Bacteria</taxon>
        <taxon>Bacillati</taxon>
        <taxon>Cyanobacteriota</taxon>
        <taxon>Cyanophyceae</taxon>
        <taxon>Pleurocapsales</taxon>
        <taxon>Hyellaceae</taxon>
        <taxon>Hyella</taxon>
    </lineage>
</organism>
<evidence type="ECO:0000313" key="2">
    <source>
        <dbReference type="Proteomes" id="UP000320055"/>
    </source>
</evidence>
<protein>
    <submittedName>
        <fullName evidence="1">Uncharacterized protein</fullName>
    </submittedName>
</protein>
<keyword evidence="2" id="KW-1185">Reference proteome</keyword>
<dbReference type="AlphaFoldDB" id="A0A563VY22"/>
<gene>
    <name evidence="1" type="ORF">H1P_4350006</name>
</gene>
<dbReference type="EMBL" id="CAACVJ010000374">
    <property type="protein sequence ID" value="VEP16321.1"/>
    <property type="molecule type" value="Genomic_DNA"/>
</dbReference>
<dbReference type="Proteomes" id="UP000320055">
    <property type="component" value="Unassembled WGS sequence"/>
</dbReference>
<reference evidence="1 2" key="1">
    <citation type="submission" date="2019-01" db="EMBL/GenBank/DDBJ databases">
        <authorList>
            <person name="Brito A."/>
        </authorList>
    </citation>
    <scope>NUCLEOTIDE SEQUENCE [LARGE SCALE GENOMIC DNA]</scope>
    <source>
        <strain evidence="1">1</strain>
    </source>
</reference>
<sequence>MSNLTVKERNSVLVMDSRLVAENLDIKHKNFLATIEKYKSQIESSFGTLAILTREFQTKQGNSSSERYAYLTSEKESVFSYQGSLVDELTVVSCASSFALAWLLLDSFILTLC</sequence>
<accession>A0A563VY22</accession>